<feature type="transmembrane region" description="Helical" evidence="9">
    <location>
        <begin position="234"/>
        <end position="254"/>
    </location>
</feature>
<evidence type="ECO:0000256" key="4">
    <source>
        <dbReference type="ARBA" id="ARBA00022475"/>
    </source>
</evidence>
<dbReference type="NCBIfam" id="TIGR00842">
    <property type="entry name" value="bcct"/>
    <property type="match status" value="1"/>
</dbReference>
<feature type="transmembrane region" description="Helical" evidence="9">
    <location>
        <begin position="452"/>
        <end position="471"/>
    </location>
</feature>
<comment type="subcellular location">
    <subcellularLocation>
        <location evidence="1">Cell membrane</location>
        <topology evidence="1">Multi-pass membrane protein</topology>
    </subcellularLocation>
</comment>
<dbReference type="GO" id="GO:0022857">
    <property type="term" value="F:transmembrane transporter activity"/>
    <property type="evidence" value="ECO:0007669"/>
    <property type="project" value="InterPro"/>
</dbReference>
<evidence type="ECO:0000256" key="3">
    <source>
        <dbReference type="ARBA" id="ARBA00022448"/>
    </source>
</evidence>
<evidence type="ECO:0000256" key="9">
    <source>
        <dbReference type="SAM" id="Phobius"/>
    </source>
</evidence>
<evidence type="ECO:0000256" key="2">
    <source>
        <dbReference type="ARBA" id="ARBA00005658"/>
    </source>
</evidence>
<feature type="region of interest" description="Disordered" evidence="8">
    <location>
        <begin position="536"/>
        <end position="574"/>
    </location>
</feature>
<evidence type="ECO:0000313" key="10">
    <source>
        <dbReference type="EMBL" id="SCZ52227.1"/>
    </source>
</evidence>
<evidence type="ECO:0000256" key="7">
    <source>
        <dbReference type="ARBA" id="ARBA00023136"/>
    </source>
</evidence>
<feature type="transmembrane region" description="Helical" evidence="9">
    <location>
        <begin position="321"/>
        <end position="339"/>
    </location>
</feature>
<comment type="similarity">
    <text evidence="2">Belongs to the BCCT transporter (TC 2.A.15) family.</text>
</comment>
<feature type="transmembrane region" description="Helical" evidence="9">
    <location>
        <begin position="17"/>
        <end position="35"/>
    </location>
</feature>
<dbReference type="GO" id="GO:0005886">
    <property type="term" value="C:plasma membrane"/>
    <property type="evidence" value="ECO:0007669"/>
    <property type="project" value="UniProtKB-SubCell"/>
</dbReference>
<dbReference type="EMBL" id="FMWD01000002">
    <property type="protein sequence ID" value="SCZ52227.1"/>
    <property type="molecule type" value="Genomic_DNA"/>
</dbReference>
<evidence type="ECO:0000256" key="8">
    <source>
        <dbReference type="SAM" id="MobiDB-lite"/>
    </source>
</evidence>
<dbReference type="InterPro" id="IPR000060">
    <property type="entry name" value="BCCT_transptr"/>
</dbReference>
<protein>
    <submittedName>
        <fullName evidence="10">Choline/glycine/proline betaine transport protein</fullName>
    </submittedName>
</protein>
<dbReference type="PANTHER" id="PTHR30047">
    <property type="entry name" value="HIGH-AFFINITY CHOLINE TRANSPORT PROTEIN-RELATED"/>
    <property type="match status" value="1"/>
</dbReference>
<feature type="transmembrane region" description="Helical" evidence="9">
    <location>
        <begin position="266"/>
        <end position="286"/>
    </location>
</feature>
<dbReference type="RefSeq" id="WP_092992663.1">
    <property type="nucleotide sequence ID" value="NZ_FMWD01000002.1"/>
</dbReference>
<organism evidence="10 11">
    <name type="scientific">Thiohalomonas denitrificans</name>
    <dbReference type="NCBI Taxonomy" id="415747"/>
    <lineage>
        <taxon>Bacteria</taxon>
        <taxon>Pseudomonadati</taxon>
        <taxon>Pseudomonadota</taxon>
        <taxon>Gammaproteobacteria</taxon>
        <taxon>Thiohalomonadales</taxon>
        <taxon>Thiohalomonadaceae</taxon>
        <taxon>Thiohalomonas</taxon>
    </lineage>
</organism>
<accession>A0A1G5PRZ1</accession>
<keyword evidence="7 9" id="KW-0472">Membrane</keyword>
<dbReference type="PANTHER" id="PTHR30047:SF7">
    <property type="entry name" value="HIGH-AFFINITY CHOLINE TRANSPORT PROTEIN"/>
    <property type="match status" value="1"/>
</dbReference>
<evidence type="ECO:0000313" key="11">
    <source>
        <dbReference type="Proteomes" id="UP000199648"/>
    </source>
</evidence>
<evidence type="ECO:0000256" key="5">
    <source>
        <dbReference type="ARBA" id="ARBA00022692"/>
    </source>
</evidence>
<feature type="transmembrane region" description="Helical" evidence="9">
    <location>
        <begin position="351"/>
        <end position="374"/>
    </location>
</feature>
<keyword evidence="3" id="KW-0813">Transport</keyword>
<evidence type="ECO:0000256" key="1">
    <source>
        <dbReference type="ARBA" id="ARBA00004651"/>
    </source>
</evidence>
<feature type="transmembrane region" description="Helical" evidence="9">
    <location>
        <begin position="93"/>
        <end position="115"/>
    </location>
</feature>
<sequence>MLSQSQSGPLKGMNPRVTIIATLTVVFAAIAGVFHSERTAAVISSVRATLDPMLGWYYPLLVAFLLFFMLWLGTGRYKNVRLGHDRELPEFTFFSWITMLFAAGTGIGIIFWAVAQPILQFQSNPFSGESTAAEVATIAMRLSFFHWGLHAWAIFSFVAMVLAYFAYRHDLPLTIRSALYPFLGDRIYGPIGDVVDTLAVFGTVFGIATTLGLGVQQMNAGLGFVFGLQSSVELQLGIVGGLMLIATISVVSGVHRGVRMLSVANFWISLGVALFVLFFGPTQYLISSTVQATGDYLQNLLSMAFYTHANHNSDWQADWTIFFWGWTLAWSPFVGMFIARISRGRTLREFVMGVLLVPTLISIVWIGLLGGTALHQELFGSGGVVEAVNRDVTSALFVTIEKMELGTLGIFVSAVVNILIGTYLVTSANAGTLVVTTILAGGDPEPPTAHRIVWGIVLTLLTGALLLAGGLEILQSAVITAALPFSVVIILMIMGTLRALEAEAFAPLPGVRSETPHELWIVPAEAGEEALAYAIKQPGSAQPGEGGQASTTLEDETVPAKQRTNPALEDPSIA</sequence>
<feature type="transmembrane region" description="Helical" evidence="9">
    <location>
        <begin position="55"/>
        <end position="72"/>
    </location>
</feature>
<dbReference type="Pfam" id="PF02028">
    <property type="entry name" value="BCCT"/>
    <property type="match status" value="1"/>
</dbReference>
<dbReference type="Proteomes" id="UP000199648">
    <property type="component" value="Unassembled WGS sequence"/>
</dbReference>
<keyword evidence="4" id="KW-1003">Cell membrane</keyword>
<proteinExistence type="inferred from homology"/>
<dbReference type="OrthoDB" id="9775735at2"/>
<keyword evidence="6 9" id="KW-1133">Transmembrane helix</keyword>
<dbReference type="AlphaFoldDB" id="A0A1G5PRZ1"/>
<keyword evidence="11" id="KW-1185">Reference proteome</keyword>
<keyword evidence="5 9" id="KW-0812">Transmembrane</keyword>
<feature type="transmembrane region" description="Helical" evidence="9">
    <location>
        <begin position="410"/>
        <end position="440"/>
    </location>
</feature>
<evidence type="ECO:0000256" key="6">
    <source>
        <dbReference type="ARBA" id="ARBA00022989"/>
    </source>
</evidence>
<feature type="transmembrane region" description="Helical" evidence="9">
    <location>
        <begin position="187"/>
        <end position="214"/>
    </location>
</feature>
<name>A0A1G5PRZ1_9GAMM</name>
<gene>
    <name evidence="10" type="ORF">SAMN03097708_00702</name>
</gene>
<feature type="transmembrane region" description="Helical" evidence="9">
    <location>
        <begin position="149"/>
        <end position="167"/>
    </location>
</feature>
<feature type="transmembrane region" description="Helical" evidence="9">
    <location>
        <begin position="477"/>
        <end position="497"/>
    </location>
</feature>
<reference evidence="10 11" key="1">
    <citation type="submission" date="2016-10" db="EMBL/GenBank/DDBJ databases">
        <authorList>
            <person name="de Groot N.N."/>
        </authorList>
    </citation>
    <scope>NUCLEOTIDE SEQUENCE [LARGE SCALE GENOMIC DNA]</scope>
    <source>
        <strain evidence="10 11">HLD2</strain>
    </source>
</reference>